<dbReference type="AlphaFoldDB" id="A0A5B0NED8"/>
<proteinExistence type="predicted"/>
<evidence type="ECO:0000313" key="1">
    <source>
        <dbReference type="EMBL" id="KAA1087715.1"/>
    </source>
</evidence>
<dbReference type="EMBL" id="VSWC01000105">
    <property type="protein sequence ID" value="KAA1087715.1"/>
    <property type="molecule type" value="Genomic_DNA"/>
</dbReference>
<dbReference type="Proteomes" id="UP000324748">
    <property type="component" value="Unassembled WGS sequence"/>
</dbReference>
<organism evidence="1 2">
    <name type="scientific">Puccinia graminis f. sp. tritici</name>
    <dbReference type="NCBI Taxonomy" id="56615"/>
    <lineage>
        <taxon>Eukaryota</taxon>
        <taxon>Fungi</taxon>
        <taxon>Dikarya</taxon>
        <taxon>Basidiomycota</taxon>
        <taxon>Pucciniomycotina</taxon>
        <taxon>Pucciniomycetes</taxon>
        <taxon>Pucciniales</taxon>
        <taxon>Pucciniaceae</taxon>
        <taxon>Puccinia</taxon>
    </lineage>
</organism>
<gene>
    <name evidence="1" type="ORF">PGT21_036044</name>
</gene>
<comment type="caution">
    <text evidence="1">The sequence shown here is derived from an EMBL/GenBank/DDBJ whole genome shotgun (WGS) entry which is preliminary data.</text>
</comment>
<keyword evidence="2" id="KW-1185">Reference proteome</keyword>
<evidence type="ECO:0000313" key="2">
    <source>
        <dbReference type="Proteomes" id="UP000324748"/>
    </source>
</evidence>
<reference evidence="1 2" key="1">
    <citation type="submission" date="2019-05" db="EMBL/GenBank/DDBJ databases">
        <title>Emergence of the Ug99 lineage of the wheat stem rust pathogen through somatic hybridization.</title>
        <authorList>
            <person name="Li F."/>
            <person name="Upadhyaya N.M."/>
            <person name="Sperschneider J."/>
            <person name="Matny O."/>
            <person name="Nguyen-Phuc H."/>
            <person name="Mago R."/>
            <person name="Raley C."/>
            <person name="Miller M.E."/>
            <person name="Silverstein K.A.T."/>
            <person name="Henningsen E."/>
            <person name="Hirsch C.D."/>
            <person name="Visser B."/>
            <person name="Pretorius Z.A."/>
            <person name="Steffenson B.J."/>
            <person name="Schwessinger B."/>
            <person name="Dodds P.N."/>
            <person name="Figueroa M."/>
        </authorList>
    </citation>
    <scope>NUCLEOTIDE SEQUENCE [LARGE SCALE GENOMIC DNA]</scope>
    <source>
        <strain evidence="1">21-0</strain>
    </source>
</reference>
<accession>A0A5B0NED8</accession>
<sequence>MSPDSKVTSKLTTNSIRFVDRWNKQQLLPARNPLSAIGRLDFVICSSGSSSSRACLNSHWETLSPIAGLGFYCAVWTDRTSISSLDRNENIFEAYN</sequence>
<name>A0A5B0NED8_PUCGR</name>
<protein>
    <submittedName>
        <fullName evidence="1">Uncharacterized protein</fullName>
    </submittedName>
</protein>